<evidence type="ECO:0000313" key="2">
    <source>
        <dbReference type="EMBL" id="CAF88378.1"/>
    </source>
</evidence>
<dbReference type="KEGG" id="tng:GSTEN00001664G001"/>
<reference evidence="2" key="2">
    <citation type="submission" date="2004-02" db="EMBL/GenBank/DDBJ databases">
        <authorList>
            <consortium name="Genoscope"/>
            <consortium name="Whitehead Institute Centre for Genome Research"/>
        </authorList>
    </citation>
    <scope>NUCLEOTIDE SEQUENCE</scope>
</reference>
<feature type="compositionally biased region" description="Basic and acidic residues" evidence="1">
    <location>
        <begin position="50"/>
        <end position="61"/>
    </location>
</feature>
<name>Q4TFF4_TETNG</name>
<evidence type="ECO:0000256" key="1">
    <source>
        <dbReference type="SAM" id="MobiDB-lite"/>
    </source>
</evidence>
<feature type="non-terminal residue" evidence="2">
    <location>
        <position position="1"/>
    </location>
</feature>
<comment type="caution">
    <text evidence="2">The sequence shown here is derived from an EMBL/GenBank/DDBJ whole genome shotgun (WGS) entry which is preliminary data.</text>
</comment>
<reference evidence="2" key="1">
    <citation type="journal article" date="2004" name="Nature">
        <title>Genome duplication in the teleost fish Tetraodon nigroviridis reveals the early vertebrate proto-karyotype.</title>
        <authorList>
            <person name="Jaillon O."/>
            <person name="Aury J.-M."/>
            <person name="Brunet F."/>
            <person name="Petit J.-L."/>
            <person name="Stange-Thomann N."/>
            <person name="Mauceli E."/>
            <person name="Bouneau L."/>
            <person name="Fischer C."/>
            <person name="Ozouf-Costaz C."/>
            <person name="Bernot A."/>
            <person name="Nicaud S."/>
            <person name="Jaffe D."/>
            <person name="Fisher S."/>
            <person name="Lutfalla G."/>
            <person name="Dossat C."/>
            <person name="Segurens B."/>
            <person name="Dasilva C."/>
            <person name="Salanoubat M."/>
            <person name="Levy M."/>
            <person name="Boudet N."/>
            <person name="Castellano S."/>
            <person name="Anthouard V."/>
            <person name="Jubin C."/>
            <person name="Castelli V."/>
            <person name="Katinka M."/>
            <person name="Vacherie B."/>
            <person name="Biemont C."/>
            <person name="Skalli Z."/>
            <person name="Cattolico L."/>
            <person name="Poulain J."/>
            <person name="De Berardinis V."/>
            <person name="Cruaud C."/>
            <person name="Duprat S."/>
            <person name="Brottier P."/>
            <person name="Coutanceau J.-P."/>
            <person name="Gouzy J."/>
            <person name="Parra G."/>
            <person name="Lardier G."/>
            <person name="Chapple C."/>
            <person name="McKernan K.J."/>
            <person name="McEwan P."/>
            <person name="Bosak S."/>
            <person name="Kellis M."/>
            <person name="Volff J.-N."/>
            <person name="Guigo R."/>
            <person name="Zody M.C."/>
            <person name="Mesirov J."/>
            <person name="Lindblad-Toh K."/>
            <person name="Birren B."/>
            <person name="Nusbaum C."/>
            <person name="Kahn D."/>
            <person name="Robinson-Rechavi M."/>
            <person name="Laudet V."/>
            <person name="Schachter V."/>
            <person name="Quetier F."/>
            <person name="Saurin W."/>
            <person name="Scarpelli C."/>
            <person name="Wincker P."/>
            <person name="Lander E.S."/>
            <person name="Weissenbach J."/>
            <person name="Roest Crollius H."/>
        </authorList>
    </citation>
    <scope>NUCLEOTIDE SEQUENCE [LARGE SCALE GENOMIC DNA]</scope>
</reference>
<gene>
    <name evidence="2" type="ORF">GSTENG00001664001</name>
</gene>
<dbReference type="AlphaFoldDB" id="Q4TFF4"/>
<accession>Q4TFF4</accession>
<organism evidence="2">
    <name type="scientific">Tetraodon nigroviridis</name>
    <name type="common">Spotted green pufferfish</name>
    <name type="synonym">Chelonodon nigroviridis</name>
    <dbReference type="NCBI Taxonomy" id="99883"/>
    <lineage>
        <taxon>Eukaryota</taxon>
        <taxon>Metazoa</taxon>
        <taxon>Chordata</taxon>
        <taxon>Craniata</taxon>
        <taxon>Vertebrata</taxon>
        <taxon>Euteleostomi</taxon>
        <taxon>Actinopterygii</taxon>
        <taxon>Neopterygii</taxon>
        <taxon>Teleostei</taxon>
        <taxon>Neoteleostei</taxon>
        <taxon>Acanthomorphata</taxon>
        <taxon>Eupercaria</taxon>
        <taxon>Tetraodontiformes</taxon>
        <taxon>Tetradontoidea</taxon>
        <taxon>Tetraodontidae</taxon>
        <taxon>Tetraodon</taxon>
    </lineage>
</organism>
<feature type="compositionally biased region" description="Polar residues" evidence="1">
    <location>
        <begin position="31"/>
        <end position="47"/>
    </location>
</feature>
<feature type="region of interest" description="Disordered" evidence="1">
    <location>
        <begin position="1"/>
        <end position="68"/>
    </location>
</feature>
<sequence length="68" mass="6794">VLTATSVSGGRGSCLPAAGQELQSGPGGLRASTNQRRTEGTLVSSGQRAADCEAGERRLTGDSHPGGR</sequence>
<dbReference type="EMBL" id="CAAE01004543">
    <property type="protein sequence ID" value="CAF88378.1"/>
    <property type="molecule type" value="Genomic_DNA"/>
</dbReference>
<protein>
    <submittedName>
        <fullName evidence="2">(spotted green pufferfish) hypothetical protein</fullName>
    </submittedName>
</protein>
<proteinExistence type="predicted"/>